<gene>
    <name evidence="2" type="ORF">BJ508DRAFT_136022</name>
</gene>
<evidence type="ECO:0000313" key="2">
    <source>
        <dbReference type="EMBL" id="RPA86600.1"/>
    </source>
</evidence>
<dbReference type="Proteomes" id="UP000275078">
    <property type="component" value="Unassembled WGS sequence"/>
</dbReference>
<reference evidence="2 3" key="1">
    <citation type="journal article" date="2018" name="Nat. Ecol. Evol.">
        <title>Pezizomycetes genomes reveal the molecular basis of ectomycorrhizal truffle lifestyle.</title>
        <authorList>
            <person name="Murat C."/>
            <person name="Payen T."/>
            <person name="Noel B."/>
            <person name="Kuo A."/>
            <person name="Morin E."/>
            <person name="Chen J."/>
            <person name="Kohler A."/>
            <person name="Krizsan K."/>
            <person name="Balestrini R."/>
            <person name="Da Silva C."/>
            <person name="Montanini B."/>
            <person name="Hainaut M."/>
            <person name="Levati E."/>
            <person name="Barry K.W."/>
            <person name="Belfiori B."/>
            <person name="Cichocki N."/>
            <person name="Clum A."/>
            <person name="Dockter R.B."/>
            <person name="Fauchery L."/>
            <person name="Guy J."/>
            <person name="Iotti M."/>
            <person name="Le Tacon F."/>
            <person name="Lindquist E.A."/>
            <person name="Lipzen A."/>
            <person name="Malagnac F."/>
            <person name="Mello A."/>
            <person name="Molinier V."/>
            <person name="Miyauchi S."/>
            <person name="Poulain J."/>
            <person name="Riccioni C."/>
            <person name="Rubini A."/>
            <person name="Sitrit Y."/>
            <person name="Splivallo R."/>
            <person name="Traeger S."/>
            <person name="Wang M."/>
            <person name="Zifcakova L."/>
            <person name="Wipf D."/>
            <person name="Zambonelli A."/>
            <person name="Paolocci F."/>
            <person name="Nowrousian M."/>
            <person name="Ottonello S."/>
            <person name="Baldrian P."/>
            <person name="Spatafora J.W."/>
            <person name="Henrissat B."/>
            <person name="Nagy L.G."/>
            <person name="Aury J.M."/>
            <person name="Wincker P."/>
            <person name="Grigoriev I.V."/>
            <person name="Bonfante P."/>
            <person name="Martin F.M."/>
        </authorList>
    </citation>
    <scope>NUCLEOTIDE SEQUENCE [LARGE SCALE GENOMIC DNA]</scope>
    <source>
        <strain evidence="2 3">RN42</strain>
    </source>
</reference>
<feature type="transmembrane region" description="Helical" evidence="1">
    <location>
        <begin position="70"/>
        <end position="91"/>
    </location>
</feature>
<proteinExistence type="predicted"/>
<accession>A0A3N4IQV2</accession>
<feature type="transmembrane region" description="Helical" evidence="1">
    <location>
        <begin position="12"/>
        <end position="31"/>
    </location>
</feature>
<dbReference type="EMBL" id="ML119649">
    <property type="protein sequence ID" value="RPA86600.1"/>
    <property type="molecule type" value="Genomic_DNA"/>
</dbReference>
<evidence type="ECO:0000313" key="3">
    <source>
        <dbReference type="Proteomes" id="UP000275078"/>
    </source>
</evidence>
<name>A0A3N4IQV2_ASCIM</name>
<keyword evidence="3" id="KW-1185">Reference proteome</keyword>
<evidence type="ECO:0000256" key="1">
    <source>
        <dbReference type="SAM" id="Phobius"/>
    </source>
</evidence>
<keyword evidence="1" id="KW-0472">Membrane</keyword>
<keyword evidence="1" id="KW-0812">Transmembrane</keyword>
<organism evidence="2 3">
    <name type="scientific">Ascobolus immersus RN42</name>
    <dbReference type="NCBI Taxonomy" id="1160509"/>
    <lineage>
        <taxon>Eukaryota</taxon>
        <taxon>Fungi</taxon>
        <taxon>Dikarya</taxon>
        <taxon>Ascomycota</taxon>
        <taxon>Pezizomycotina</taxon>
        <taxon>Pezizomycetes</taxon>
        <taxon>Pezizales</taxon>
        <taxon>Ascobolaceae</taxon>
        <taxon>Ascobolus</taxon>
    </lineage>
</organism>
<sequence length="101" mass="11251">MGGGIMHLSESLKLPLLICVSFSFSFFRSFMRSSHRPHLASSSLFYHLFPPHIHTICNSAIVVLTPTPTLFTLLATLLCFALTTYSLAAVLHTRRIPSFVD</sequence>
<keyword evidence="1" id="KW-1133">Transmembrane helix</keyword>
<protein>
    <submittedName>
        <fullName evidence="2">Uncharacterized protein</fullName>
    </submittedName>
</protein>
<dbReference type="AlphaFoldDB" id="A0A3N4IQV2"/>